<evidence type="ECO:0000313" key="3">
    <source>
        <dbReference type="Proteomes" id="UP000282423"/>
    </source>
</evidence>
<dbReference type="AlphaFoldDB" id="A0A420VU69"/>
<dbReference type="Proteomes" id="UP000282423">
    <property type="component" value="Unassembled WGS sequence"/>
</dbReference>
<comment type="caution">
    <text evidence="2">The sequence shown here is derived from an EMBL/GenBank/DDBJ whole genome shotgun (WGS) entry which is preliminary data.</text>
</comment>
<evidence type="ECO:0000256" key="1">
    <source>
        <dbReference type="SAM" id="Phobius"/>
    </source>
</evidence>
<reference evidence="2 3" key="1">
    <citation type="submission" date="2018-10" db="EMBL/GenBank/DDBJ databases">
        <title>Sphingobacterium sp. M05W1-28.</title>
        <authorList>
            <person name="Cai H."/>
        </authorList>
    </citation>
    <scope>NUCLEOTIDE SEQUENCE [LARGE SCALE GENOMIC DNA]</scope>
    <source>
        <strain evidence="2 3">M05W1-28</strain>
    </source>
</reference>
<proteinExistence type="predicted"/>
<keyword evidence="1" id="KW-1133">Transmembrane helix</keyword>
<protein>
    <submittedName>
        <fullName evidence="2">Uncharacterized protein</fullName>
    </submittedName>
</protein>
<dbReference type="EMBL" id="RBWS01000015">
    <property type="protein sequence ID" value="RKO69923.1"/>
    <property type="molecule type" value="Genomic_DNA"/>
</dbReference>
<evidence type="ECO:0000313" key="2">
    <source>
        <dbReference type="EMBL" id="RKO69923.1"/>
    </source>
</evidence>
<sequence length="179" mass="19535">MKAQPVKTDPEAQDRLMHLVKAKCWSKKINIEFFVEVNFFCYYKKGLGMKAISFIKKHAMAMVAGAAIIGFSSFNLIDRATQSEVTFIYTPGAGDTPYEQSSVENPANWEPGSPCSNSLAQDKACSIKVPLTNTMNGGTELDPAKVSIQSQEHLSSGQYRVITGSSSSGYSDPVNRPLN</sequence>
<name>A0A420VU69_9SPHI</name>
<keyword evidence="3" id="KW-1185">Reference proteome</keyword>
<accession>A0A420VU69</accession>
<feature type="transmembrane region" description="Helical" evidence="1">
    <location>
        <begin position="59"/>
        <end position="77"/>
    </location>
</feature>
<organism evidence="2 3">
    <name type="scientific">Sphingobacterium puteale</name>
    <dbReference type="NCBI Taxonomy" id="2420510"/>
    <lineage>
        <taxon>Bacteria</taxon>
        <taxon>Pseudomonadati</taxon>
        <taxon>Bacteroidota</taxon>
        <taxon>Sphingobacteriia</taxon>
        <taxon>Sphingobacteriales</taxon>
        <taxon>Sphingobacteriaceae</taxon>
        <taxon>Sphingobacterium</taxon>
    </lineage>
</organism>
<keyword evidence="1" id="KW-0472">Membrane</keyword>
<gene>
    <name evidence="2" type="ORF">D7322_18770</name>
</gene>
<keyword evidence="1" id="KW-0812">Transmembrane</keyword>